<feature type="compositionally biased region" description="Acidic residues" evidence="1">
    <location>
        <begin position="236"/>
        <end position="262"/>
    </location>
</feature>
<organism evidence="3 4">
    <name type="scientific">Psilocybe cf. subviscida</name>
    <dbReference type="NCBI Taxonomy" id="2480587"/>
    <lineage>
        <taxon>Eukaryota</taxon>
        <taxon>Fungi</taxon>
        <taxon>Dikarya</taxon>
        <taxon>Basidiomycota</taxon>
        <taxon>Agaricomycotina</taxon>
        <taxon>Agaricomycetes</taxon>
        <taxon>Agaricomycetidae</taxon>
        <taxon>Agaricales</taxon>
        <taxon>Agaricineae</taxon>
        <taxon>Strophariaceae</taxon>
        <taxon>Psilocybe</taxon>
    </lineage>
</organism>
<comment type="caution">
    <text evidence="3">The sequence shown here is derived from an EMBL/GenBank/DDBJ whole genome shotgun (WGS) entry which is preliminary data.</text>
</comment>
<feature type="compositionally biased region" description="Polar residues" evidence="1">
    <location>
        <begin position="176"/>
        <end position="188"/>
    </location>
</feature>
<evidence type="ECO:0000256" key="1">
    <source>
        <dbReference type="SAM" id="MobiDB-lite"/>
    </source>
</evidence>
<evidence type="ECO:0000256" key="2">
    <source>
        <dbReference type="SAM" id="Phobius"/>
    </source>
</evidence>
<feature type="region of interest" description="Disordered" evidence="1">
    <location>
        <begin position="1"/>
        <end position="29"/>
    </location>
</feature>
<feature type="transmembrane region" description="Helical" evidence="2">
    <location>
        <begin position="128"/>
        <end position="146"/>
    </location>
</feature>
<reference evidence="3 4" key="1">
    <citation type="journal article" date="2020" name="ISME J.">
        <title>Uncovering the hidden diversity of litter-decomposition mechanisms in mushroom-forming fungi.</title>
        <authorList>
            <person name="Floudas D."/>
            <person name="Bentzer J."/>
            <person name="Ahren D."/>
            <person name="Johansson T."/>
            <person name="Persson P."/>
            <person name="Tunlid A."/>
        </authorList>
    </citation>
    <scope>NUCLEOTIDE SEQUENCE [LARGE SCALE GENOMIC DNA]</scope>
    <source>
        <strain evidence="3 4">CBS 101986</strain>
    </source>
</reference>
<accession>A0A8H5ASF2</accession>
<keyword evidence="2" id="KW-1133">Transmembrane helix</keyword>
<dbReference type="AlphaFoldDB" id="A0A8H5ASF2"/>
<dbReference type="Proteomes" id="UP000567179">
    <property type="component" value="Unassembled WGS sequence"/>
</dbReference>
<feature type="compositionally biased region" description="Basic and acidic residues" evidence="1">
    <location>
        <begin position="9"/>
        <end position="22"/>
    </location>
</feature>
<feature type="transmembrane region" description="Helical" evidence="2">
    <location>
        <begin position="94"/>
        <end position="116"/>
    </location>
</feature>
<gene>
    <name evidence="3" type="ORF">D9619_010146</name>
</gene>
<evidence type="ECO:0000313" key="3">
    <source>
        <dbReference type="EMBL" id="KAF5310035.1"/>
    </source>
</evidence>
<dbReference type="EMBL" id="JAACJJ010000058">
    <property type="protein sequence ID" value="KAF5310035.1"/>
    <property type="molecule type" value="Genomic_DNA"/>
</dbReference>
<keyword evidence="2" id="KW-0472">Membrane</keyword>
<feature type="region of interest" description="Disordered" evidence="1">
    <location>
        <begin position="162"/>
        <end position="188"/>
    </location>
</feature>
<feature type="compositionally biased region" description="Low complexity" evidence="1">
    <location>
        <begin position="205"/>
        <end position="217"/>
    </location>
</feature>
<name>A0A8H5ASF2_9AGAR</name>
<feature type="region of interest" description="Disordered" evidence="1">
    <location>
        <begin position="204"/>
        <end position="262"/>
    </location>
</feature>
<keyword evidence="4" id="KW-1185">Reference proteome</keyword>
<proteinExistence type="predicted"/>
<evidence type="ECO:0000313" key="4">
    <source>
        <dbReference type="Proteomes" id="UP000567179"/>
    </source>
</evidence>
<keyword evidence="2" id="KW-0812">Transmembrane</keyword>
<protein>
    <submittedName>
        <fullName evidence="3">Uncharacterized protein</fullName>
    </submittedName>
</protein>
<sequence>MSTPGKSGDIQRVDGVRSESDIPKGTGYGDAGAGNRAKMAHFKILREVWLTWICYGPLRAGLRFFSWERLHADRARVLPAEHVSWKEYVIYEQFAWAQSFFILLPLFAVLSPAAVSDARSGAKDRTNKLMWTVRCIVVAISLFPVFDTSYYSLMPPESARFQAAQEAHQDSHPDSTSEFIFSSDTDSTGEIETLKRKWGEEDAAAGDVTGVTTGNNVRTTQTSCELQRVDKVSSESDLEMEGASEGDGAEDDTELEEETTKH</sequence>